<evidence type="ECO:0000313" key="2">
    <source>
        <dbReference type="EMBL" id="KDO36564.1"/>
    </source>
</evidence>
<keyword evidence="3" id="KW-1185">Reference proteome</keyword>
<dbReference type="AlphaFoldDB" id="A0A067D0R6"/>
<name>A0A067D0R6_CITSI</name>
<reference evidence="2 3" key="1">
    <citation type="submission" date="2014-04" db="EMBL/GenBank/DDBJ databases">
        <authorList>
            <consortium name="International Citrus Genome Consortium"/>
            <person name="Gmitter F."/>
            <person name="Chen C."/>
            <person name="Farmerie W."/>
            <person name="Harkins T."/>
            <person name="Desany B."/>
            <person name="Mohiuddin M."/>
            <person name="Kodira C."/>
            <person name="Borodovsky M."/>
            <person name="Lomsadze A."/>
            <person name="Burns P."/>
            <person name="Jenkins J."/>
            <person name="Prochnik S."/>
            <person name="Shu S."/>
            <person name="Chapman J."/>
            <person name="Pitluck S."/>
            <person name="Schmutz J."/>
            <person name="Rokhsar D."/>
        </authorList>
    </citation>
    <scope>NUCLEOTIDE SEQUENCE</scope>
</reference>
<accession>A0A067D0R6</accession>
<gene>
    <name evidence="2" type="ORF">CISIN_1g047338mg</name>
</gene>
<protein>
    <submittedName>
        <fullName evidence="2">Uncharacterized protein</fullName>
    </submittedName>
</protein>
<evidence type="ECO:0000313" key="3">
    <source>
        <dbReference type="Proteomes" id="UP000027120"/>
    </source>
</evidence>
<feature type="region of interest" description="Disordered" evidence="1">
    <location>
        <begin position="38"/>
        <end position="69"/>
    </location>
</feature>
<dbReference type="Proteomes" id="UP000027120">
    <property type="component" value="Unassembled WGS sequence"/>
</dbReference>
<organism evidence="2 3">
    <name type="scientific">Citrus sinensis</name>
    <name type="common">Sweet orange</name>
    <name type="synonym">Citrus aurantium var. sinensis</name>
    <dbReference type="NCBI Taxonomy" id="2711"/>
    <lineage>
        <taxon>Eukaryota</taxon>
        <taxon>Viridiplantae</taxon>
        <taxon>Streptophyta</taxon>
        <taxon>Embryophyta</taxon>
        <taxon>Tracheophyta</taxon>
        <taxon>Spermatophyta</taxon>
        <taxon>Magnoliopsida</taxon>
        <taxon>eudicotyledons</taxon>
        <taxon>Gunneridae</taxon>
        <taxon>Pentapetalae</taxon>
        <taxon>rosids</taxon>
        <taxon>malvids</taxon>
        <taxon>Sapindales</taxon>
        <taxon>Rutaceae</taxon>
        <taxon>Aurantioideae</taxon>
        <taxon>Citrus</taxon>
    </lineage>
</organism>
<evidence type="ECO:0000256" key="1">
    <source>
        <dbReference type="SAM" id="MobiDB-lite"/>
    </source>
</evidence>
<dbReference type="EMBL" id="KK793928">
    <property type="protein sequence ID" value="KDO36564.1"/>
    <property type="molecule type" value="Genomic_DNA"/>
</dbReference>
<proteinExistence type="predicted"/>
<sequence>MARQLLGISEIAAMVEMQQLNVEELGLQHIKSISKGMEPKWHQPANPSIATGTDPMFHHPSPPTWVRSPHRGARRVADKVGCWAVWDATFLPPLELDAAKVVGAPMESRVCWLQTSNAASPEPKKKFQIKKKI</sequence>